<dbReference type="CDD" id="cd01299">
    <property type="entry name" value="Met_dep_hydrolase_A"/>
    <property type="match status" value="1"/>
</dbReference>
<feature type="domain" description="Amidohydrolase-related" evidence="1">
    <location>
        <begin position="40"/>
        <end position="384"/>
    </location>
</feature>
<dbReference type="PANTHER" id="PTHR43135">
    <property type="entry name" value="ALPHA-D-RIBOSE 1-METHYLPHOSPHONATE 5-TRIPHOSPHATE DIPHOSPHATASE"/>
    <property type="match status" value="1"/>
</dbReference>
<dbReference type="InterPro" id="IPR032466">
    <property type="entry name" value="Metal_Hydrolase"/>
</dbReference>
<keyword evidence="3" id="KW-1185">Reference proteome</keyword>
<evidence type="ECO:0000313" key="2">
    <source>
        <dbReference type="EMBL" id="TFU31998.1"/>
    </source>
</evidence>
<evidence type="ECO:0000259" key="1">
    <source>
        <dbReference type="Pfam" id="PF01979"/>
    </source>
</evidence>
<keyword evidence="2" id="KW-0378">Hydrolase</keyword>
<dbReference type="PANTHER" id="PTHR43135:SF3">
    <property type="entry name" value="ALPHA-D-RIBOSE 1-METHYLPHOSPHONATE 5-TRIPHOSPHATE DIPHOSPHATASE"/>
    <property type="match status" value="1"/>
</dbReference>
<dbReference type="Gene3D" id="2.30.40.10">
    <property type="entry name" value="Urease, subunit C, domain 1"/>
    <property type="match status" value="1"/>
</dbReference>
<proteinExistence type="predicted"/>
<dbReference type="EMBL" id="SPQB01000039">
    <property type="protein sequence ID" value="TFU31998.1"/>
    <property type="molecule type" value="Genomic_DNA"/>
</dbReference>
<organism evidence="2 3">
    <name type="scientific">Microbacterium paludicola</name>
    <dbReference type="NCBI Taxonomy" id="300019"/>
    <lineage>
        <taxon>Bacteria</taxon>
        <taxon>Bacillati</taxon>
        <taxon>Actinomycetota</taxon>
        <taxon>Actinomycetes</taxon>
        <taxon>Micrococcales</taxon>
        <taxon>Microbacteriaceae</taxon>
        <taxon>Microbacterium</taxon>
    </lineage>
</organism>
<dbReference type="SUPFAM" id="SSF51338">
    <property type="entry name" value="Composite domain of metallo-dependent hydrolases"/>
    <property type="match status" value="1"/>
</dbReference>
<sequence length="392" mass="41032">MGEAAYAEASVRIEDGVIAEVSSDLTPRPGERVIDAAGRVVTPGLIDAHFHAYAITLDSEPIERTLLSYVSLRAQHRLHDALRRGFTTVRDPAGGDAGLGRAIAEGWIASPRYLYTGAALSQTGGHGDYRSGDSEVCVHDGRTVEVVDGVDALRVAVRERFRGGAHAIKIMTSGGVVSPVDPIRVPQYSAEEIRAVVEEAARRGSYVAAHAYSPEAIAHSVRNGVRSIEHGNLLDAATARLMAEAGAVLVPTLGAYDAMERLGDALGLSQVAQAKNREVLEAGGEAVRLALDAGVTVGFGSDNMGDLVSEQLVGIRLLAEATSPLDALRAVTAGNARVLQRDDLGRIAVGAAGDLVLWDADPSTDIDTIADASRPRTVVQAGRIAATDGRTA</sequence>
<dbReference type="Pfam" id="PF01979">
    <property type="entry name" value="Amidohydro_1"/>
    <property type="match status" value="1"/>
</dbReference>
<dbReference type="AlphaFoldDB" id="A0A4Y9FUU7"/>
<dbReference type="InterPro" id="IPR011059">
    <property type="entry name" value="Metal-dep_hydrolase_composite"/>
</dbReference>
<dbReference type="OrthoDB" id="3189065at2"/>
<accession>A0A4Y9FUU7</accession>
<evidence type="ECO:0000313" key="3">
    <source>
        <dbReference type="Proteomes" id="UP000298358"/>
    </source>
</evidence>
<dbReference type="Proteomes" id="UP000298358">
    <property type="component" value="Unassembled WGS sequence"/>
</dbReference>
<dbReference type="InterPro" id="IPR006680">
    <property type="entry name" value="Amidohydro-rel"/>
</dbReference>
<protein>
    <submittedName>
        <fullName evidence="2">Amidohydrolase family protein</fullName>
    </submittedName>
</protein>
<dbReference type="GO" id="GO:0016810">
    <property type="term" value="F:hydrolase activity, acting on carbon-nitrogen (but not peptide) bonds"/>
    <property type="evidence" value="ECO:0007669"/>
    <property type="project" value="InterPro"/>
</dbReference>
<dbReference type="InterPro" id="IPR051781">
    <property type="entry name" value="Metallo-dep_Hydrolase"/>
</dbReference>
<dbReference type="InterPro" id="IPR057744">
    <property type="entry name" value="OTAase-like"/>
</dbReference>
<dbReference type="Gene3D" id="3.20.20.140">
    <property type="entry name" value="Metal-dependent hydrolases"/>
    <property type="match status" value="1"/>
</dbReference>
<reference evidence="2 3" key="1">
    <citation type="submission" date="2019-03" db="EMBL/GenBank/DDBJ databases">
        <title>Diversity of the mouse oral microbiome.</title>
        <authorList>
            <person name="Joseph S."/>
            <person name="Aduse-Opoku J."/>
            <person name="Curtis M."/>
            <person name="Wade W."/>
            <person name="Hashim A."/>
        </authorList>
    </citation>
    <scope>NUCLEOTIDE SEQUENCE [LARGE SCALE GENOMIC DNA]</scope>
    <source>
        <strain evidence="2 3">P1012</strain>
    </source>
</reference>
<name>A0A4Y9FUU7_9MICO</name>
<dbReference type="SUPFAM" id="SSF51556">
    <property type="entry name" value="Metallo-dependent hydrolases"/>
    <property type="match status" value="1"/>
</dbReference>
<comment type="caution">
    <text evidence="2">The sequence shown here is derived from an EMBL/GenBank/DDBJ whole genome shotgun (WGS) entry which is preliminary data.</text>
</comment>
<gene>
    <name evidence="2" type="ORF">E4U02_12775</name>
</gene>